<evidence type="ECO:0000313" key="3">
    <source>
        <dbReference type="Proteomes" id="UP001230188"/>
    </source>
</evidence>
<evidence type="ECO:0000259" key="1">
    <source>
        <dbReference type="Pfam" id="PF03372"/>
    </source>
</evidence>
<dbReference type="GO" id="GO:0000175">
    <property type="term" value="F:3'-5'-RNA exonuclease activity"/>
    <property type="evidence" value="ECO:0007669"/>
    <property type="project" value="TreeGrafter"/>
</dbReference>
<dbReference type="SUPFAM" id="SSF56219">
    <property type="entry name" value="DNase I-like"/>
    <property type="match status" value="1"/>
</dbReference>
<dbReference type="Proteomes" id="UP001230188">
    <property type="component" value="Unassembled WGS sequence"/>
</dbReference>
<dbReference type="Gene3D" id="3.60.10.10">
    <property type="entry name" value="Endonuclease/exonuclease/phosphatase"/>
    <property type="match status" value="1"/>
</dbReference>
<reference evidence="2" key="1">
    <citation type="submission" date="2023-01" db="EMBL/GenBank/DDBJ databases">
        <title>Metagenome sequencing of chrysophaentin producing Chrysophaeum taylorii.</title>
        <authorList>
            <person name="Davison J."/>
            <person name="Bewley C."/>
        </authorList>
    </citation>
    <scope>NUCLEOTIDE SEQUENCE</scope>
    <source>
        <strain evidence="2">NIES-1699</strain>
    </source>
</reference>
<accession>A0AAD7UD74</accession>
<dbReference type="PANTHER" id="PTHR12121">
    <property type="entry name" value="CARBON CATABOLITE REPRESSOR PROTEIN 4"/>
    <property type="match status" value="1"/>
</dbReference>
<name>A0AAD7UD74_9STRA</name>
<feature type="domain" description="Endonuclease/exonuclease/phosphatase" evidence="1">
    <location>
        <begin position="206"/>
        <end position="461"/>
    </location>
</feature>
<dbReference type="AlphaFoldDB" id="A0AAD7UD74"/>
<dbReference type="Pfam" id="PF03372">
    <property type="entry name" value="Exo_endo_phos"/>
    <property type="match status" value="1"/>
</dbReference>
<dbReference type="PANTHER" id="PTHR12121:SF36">
    <property type="entry name" value="ENDONUCLEASE_EXONUCLEASE_PHOSPHATASE DOMAIN-CONTAINING PROTEIN"/>
    <property type="match status" value="1"/>
</dbReference>
<gene>
    <name evidence="2" type="ORF">CTAYLR_001539</name>
</gene>
<keyword evidence="3" id="KW-1185">Reference proteome</keyword>
<comment type="caution">
    <text evidence="2">The sequence shown here is derived from an EMBL/GenBank/DDBJ whole genome shotgun (WGS) entry which is preliminary data.</text>
</comment>
<protein>
    <recommendedName>
        <fullName evidence="1">Endonuclease/exonuclease/phosphatase domain-containing protein</fullName>
    </recommendedName>
</protein>
<organism evidence="2 3">
    <name type="scientific">Chrysophaeum taylorii</name>
    <dbReference type="NCBI Taxonomy" id="2483200"/>
    <lineage>
        <taxon>Eukaryota</taxon>
        <taxon>Sar</taxon>
        <taxon>Stramenopiles</taxon>
        <taxon>Ochrophyta</taxon>
        <taxon>Pelagophyceae</taxon>
        <taxon>Pelagomonadales</taxon>
        <taxon>Pelagomonadaceae</taxon>
        <taxon>Chrysophaeum</taxon>
    </lineage>
</organism>
<sequence>MLVVLLAMHRRALVDVGESGVWVSLREGSKQICGISRASDEPLHKALNRLELSLGKKSSHPAKLLALDESGSQVDGSLRNDEAWRRIAWLSEFEVVPDAPRLDGASCYGEAIVGVPLVATATARHDGRVRFVWFADGEVGEGSLFTPREEHEGLSLRVEARLVDPDAALSEDESRRFVECGRVSRYRPAAWRDMPKLAAGTLRVCSYNLLADKFGRRTPGCPPATRRAPVALGEVLRLNPDVLCLQEVDAVLFDRFWRPQLEAAGYECVFVAKKNNDEGVATCARGRVVESRSVDLSVASTRVGTVGLVTVVRSDADLVVVVGNTHLYYDGDATALRCVQLVRLLEAVDELAPPRVPLVVAGDLNAFPQSAAIELATTGSVSSTHSDFLGFNTMVPPLVESPVGPLASAYDLSGDPQPTHRVNGFVATLDYILYANLHLRGVLPLPPLTEVIPNSDFPSDHLAIVADFTPNK</sequence>
<dbReference type="InterPro" id="IPR036691">
    <property type="entry name" value="Endo/exonu/phosph_ase_sf"/>
</dbReference>
<proteinExistence type="predicted"/>
<dbReference type="InterPro" id="IPR050410">
    <property type="entry name" value="CCR4/nocturin_mRNA_transcr"/>
</dbReference>
<dbReference type="EMBL" id="JAQMWT010000362">
    <property type="protein sequence ID" value="KAJ8602949.1"/>
    <property type="molecule type" value="Genomic_DNA"/>
</dbReference>
<evidence type="ECO:0000313" key="2">
    <source>
        <dbReference type="EMBL" id="KAJ8602949.1"/>
    </source>
</evidence>
<dbReference type="InterPro" id="IPR005135">
    <property type="entry name" value="Endo/exonuclease/phosphatase"/>
</dbReference>